<sequence>MLNNELWTLRVPFQMIPGKGIDGLDQPFEEKIGNLTIKLRYAQQFYVFEVEGLESEQADKEYLNKICIGLRWVMLNSDLAFDIHTDFNEVIYNPTHNSDGLVNINYPTVYPSSNKIYTVTAGNAVATLLTDVNYFHSLLIEGLDKNSFDITSNKKLNTAFELYNLHYYEHSENARFLILVMVLEVLKTSCPKQQVVQTLIDRWIQ</sequence>
<comment type="caution">
    <text evidence="1">The sequence shown here is derived from an EMBL/GenBank/DDBJ whole genome shotgun (WGS) entry which is preliminary data.</text>
</comment>
<dbReference type="EMBL" id="JAVMIP010000007">
    <property type="protein sequence ID" value="MDS3860907.1"/>
    <property type="molecule type" value="Genomic_DNA"/>
</dbReference>
<name>A0AAE4JZJ5_9CYAN</name>
<reference evidence="2" key="1">
    <citation type="submission" date="2023-07" db="EMBL/GenBank/DDBJ databases">
        <authorList>
            <person name="Luz R."/>
            <person name="Cordeiro R."/>
            <person name="Fonseca A."/>
            <person name="Goncalves V."/>
        </authorList>
    </citation>
    <scope>NUCLEOTIDE SEQUENCE [LARGE SCALE GENOMIC DNA]</scope>
    <source>
        <strain evidence="2">BACA0444</strain>
    </source>
</reference>
<dbReference type="AlphaFoldDB" id="A0AAE4JZJ5"/>
<dbReference type="Proteomes" id="UP001268256">
    <property type="component" value="Unassembled WGS sequence"/>
</dbReference>
<accession>A0AAE4JZJ5</accession>
<protein>
    <submittedName>
        <fullName evidence="1">Uncharacterized protein</fullName>
    </submittedName>
</protein>
<evidence type="ECO:0000313" key="1">
    <source>
        <dbReference type="EMBL" id="MDS3860907.1"/>
    </source>
</evidence>
<dbReference type="RefSeq" id="WP_322878167.1">
    <property type="nucleotide sequence ID" value="NZ_JAVMIP010000007.1"/>
</dbReference>
<gene>
    <name evidence="1" type="ORF">RIF25_08780</name>
</gene>
<proteinExistence type="predicted"/>
<organism evidence="1 2">
    <name type="scientific">Pseudocalidococcus azoricus BACA0444</name>
    <dbReference type="NCBI Taxonomy" id="2918990"/>
    <lineage>
        <taxon>Bacteria</taxon>
        <taxon>Bacillati</taxon>
        <taxon>Cyanobacteriota</taxon>
        <taxon>Cyanophyceae</taxon>
        <taxon>Acaryochloridales</taxon>
        <taxon>Thermosynechococcaceae</taxon>
        <taxon>Pseudocalidococcus</taxon>
        <taxon>Pseudocalidococcus azoricus</taxon>
    </lineage>
</organism>
<evidence type="ECO:0000313" key="2">
    <source>
        <dbReference type="Proteomes" id="UP001268256"/>
    </source>
</evidence>
<keyword evidence="2" id="KW-1185">Reference proteome</keyword>